<evidence type="ECO:0000313" key="2">
    <source>
        <dbReference type="EMBL" id="XBQ23135.1"/>
    </source>
</evidence>
<name>A0AAU7MXI1_9FLAO</name>
<accession>A0AAU7MXI1</accession>
<evidence type="ECO:0000259" key="1">
    <source>
        <dbReference type="SMART" id="SM00966"/>
    </source>
</evidence>
<organism evidence="2">
    <name type="scientific">Flagellimonas sp. MMG031</name>
    <dbReference type="NCBI Taxonomy" id="3158549"/>
    <lineage>
        <taxon>Bacteria</taxon>
        <taxon>Pseudomonadati</taxon>
        <taxon>Bacteroidota</taxon>
        <taxon>Flavobacteriia</taxon>
        <taxon>Flavobacteriales</taxon>
        <taxon>Flavobacteriaceae</taxon>
        <taxon>Flagellimonas</taxon>
    </lineage>
</organism>
<protein>
    <submittedName>
        <fullName evidence="2">AbrB/MazE/SpoVT family DNA-binding domain-containing protein</fullName>
    </submittedName>
</protein>
<dbReference type="SUPFAM" id="SSF89447">
    <property type="entry name" value="AbrB/MazE/MraZ-like"/>
    <property type="match status" value="1"/>
</dbReference>
<reference evidence="2" key="1">
    <citation type="submission" date="2024-05" db="EMBL/GenBank/DDBJ databases">
        <title>Draft Genome Sequences of Flagellimonas sp. MMG031 and Marinobacter sp. MMG032 Isolated from the dinoflagellate Symbiodinium pilosum.</title>
        <authorList>
            <person name="Shikuma N.J."/>
            <person name="Farrell M.V."/>
        </authorList>
    </citation>
    <scope>NUCLEOTIDE SEQUENCE</scope>
    <source>
        <strain evidence="2">MMG031</strain>
    </source>
</reference>
<feature type="domain" description="SpoVT-AbrB" evidence="1">
    <location>
        <begin position="6"/>
        <end position="49"/>
    </location>
</feature>
<proteinExistence type="predicted"/>
<dbReference type="EMBL" id="CP157804">
    <property type="protein sequence ID" value="XBQ23135.1"/>
    <property type="molecule type" value="Genomic_DNA"/>
</dbReference>
<sequence>METSIIKIGNSKGLRLSKTILKKYNIKDKVELILEEEQIILKPIALPRKNWEKEFKKMSENGDDKLLMNDVFDDESLEEWN</sequence>
<dbReference type="Gene3D" id="2.10.260.10">
    <property type="match status" value="1"/>
</dbReference>
<keyword evidence="2" id="KW-0238">DNA-binding</keyword>
<dbReference type="SMART" id="SM00966">
    <property type="entry name" value="SpoVT_AbrB"/>
    <property type="match status" value="1"/>
</dbReference>
<dbReference type="InterPro" id="IPR007159">
    <property type="entry name" value="SpoVT-AbrB_dom"/>
</dbReference>
<dbReference type="KEGG" id="fld:ABNE31_16190"/>
<dbReference type="InterPro" id="IPR037914">
    <property type="entry name" value="SpoVT-AbrB_sf"/>
</dbReference>
<dbReference type="GO" id="GO:0003677">
    <property type="term" value="F:DNA binding"/>
    <property type="evidence" value="ECO:0007669"/>
    <property type="project" value="UniProtKB-KW"/>
</dbReference>
<gene>
    <name evidence="2" type="ORF">ABNE31_16190</name>
</gene>
<dbReference type="RefSeq" id="WP_349351873.1">
    <property type="nucleotide sequence ID" value="NZ_CP157804.1"/>
</dbReference>
<dbReference type="AlphaFoldDB" id="A0AAU7MXI1"/>